<protein>
    <recommendedName>
        <fullName evidence="6">Glycosyltransferase family 1 protein</fullName>
    </recommendedName>
</protein>
<evidence type="ECO:0000259" key="3">
    <source>
        <dbReference type="Pfam" id="PF13439"/>
    </source>
</evidence>
<dbReference type="Proteomes" id="UP000229972">
    <property type="component" value="Unassembled WGS sequence"/>
</dbReference>
<comment type="caution">
    <text evidence="4">The sequence shown here is derived from an EMBL/GenBank/DDBJ whole genome shotgun (WGS) entry which is preliminary data.</text>
</comment>
<dbReference type="Pfam" id="PF00534">
    <property type="entry name" value="Glycos_transf_1"/>
    <property type="match status" value="1"/>
</dbReference>
<dbReference type="PANTHER" id="PTHR46401:SF2">
    <property type="entry name" value="GLYCOSYLTRANSFERASE WBBK-RELATED"/>
    <property type="match status" value="1"/>
</dbReference>
<sequence length="416" mass="47522">MADSQLESANFIYMVIGIDASRANLKYKTGTEWYSFNLIKNFAELDQTNTYWLYLNRAPAPELIAAISSNTNFSFKVLYWPFQAFWTLGRLTLEMLWHSPDVLFVPAHTLPLFSPRKTVNTIHDIAFEYDKTLYRSLKVKTDKAALRPLIDWLVHFITLGHYRSGSVDYLDWSTSFALRHAKKIIAVSEITKQDLLQSYPEARAEKIRVIHNGFNDELYHPVDDEQKITEVLNKYDLDRQYLLYVGRLERKKNTAALVEAFALWKENNPDSNLKLLLVGNAGFGFDEINYIIEEFNLSKEVLMPGWVSAVDLPYIVAAAKAFISPSRYEGFGITLLESLACGVPTAVSNLPVFKEVAGDAVLYFDQNDKKSMVMAIDRVVNDEGLRQELKTKGLARAHQFSWRKCASETKDLLTSL</sequence>
<dbReference type="AlphaFoldDB" id="A0A2H0V8S0"/>
<dbReference type="PANTHER" id="PTHR46401">
    <property type="entry name" value="GLYCOSYLTRANSFERASE WBBK-RELATED"/>
    <property type="match status" value="1"/>
</dbReference>
<accession>A0A2H0V8S0</accession>
<dbReference type="CDD" id="cd03809">
    <property type="entry name" value="GT4_MtfB-like"/>
    <property type="match status" value="1"/>
</dbReference>
<keyword evidence="1" id="KW-0808">Transferase</keyword>
<evidence type="ECO:0000313" key="5">
    <source>
        <dbReference type="Proteomes" id="UP000229972"/>
    </source>
</evidence>
<organism evidence="4 5">
    <name type="scientific">Candidatus Falkowbacteria bacterium CG10_big_fil_rev_8_21_14_0_10_37_18</name>
    <dbReference type="NCBI Taxonomy" id="1974562"/>
    <lineage>
        <taxon>Bacteria</taxon>
        <taxon>Candidatus Falkowiibacteriota</taxon>
    </lineage>
</organism>
<dbReference type="EMBL" id="PFAL01000018">
    <property type="protein sequence ID" value="PIR95478.1"/>
    <property type="molecule type" value="Genomic_DNA"/>
</dbReference>
<gene>
    <name evidence="4" type="ORF">COT93_02070</name>
</gene>
<feature type="domain" description="Glycosyltransferase subfamily 4-like N-terminal" evidence="3">
    <location>
        <begin position="30"/>
        <end position="217"/>
    </location>
</feature>
<evidence type="ECO:0000256" key="1">
    <source>
        <dbReference type="ARBA" id="ARBA00022679"/>
    </source>
</evidence>
<dbReference type="Gene3D" id="3.40.50.2000">
    <property type="entry name" value="Glycogen Phosphorylase B"/>
    <property type="match status" value="2"/>
</dbReference>
<evidence type="ECO:0000313" key="4">
    <source>
        <dbReference type="EMBL" id="PIR95478.1"/>
    </source>
</evidence>
<evidence type="ECO:0000259" key="2">
    <source>
        <dbReference type="Pfam" id="PF00534"/>
    </source>
</evidence>
<reference evidence="5" key="1">
    <citation type="submission" date="2017-09" db="EMBL/GenBank/DDBJ databases">
        <title>Depth-based differentiation of microbial function through sediment-hosted aquifers and enrichment of novel symbionts in the deep terrestrial subsurface.</title>
        <authorList>
            <person name="Probst A.J."/>
            <person name="Ladd B."/>
            <person name="Jarett J.K."/>
            <person name="Geller-Mcgrath D.E."/>
            <person name="Sieber C.M.K."/>
            <person name="Emerson J.B."/>
            <person name="Anantharaman K."/>
            <person name="Thomas B.C."/>
            <person name="Malmstrom R."/>
            <person name="Stieglmeier M."/>
            <person name="Klingl A."/>
            <person name="Woyke T."/>
            <person name="Ryan C.M."/>
            <person name="Banfield J.F."/>
        </authorList>
    </citation>
    <scope>NUCLEOTIDE SEQUENCE [LARGE SCALE GENOMIC DNA]</scope>
</reference>
<dbReference type="Pfam" id="PF13439">
    <property type="entry name" value="Glyco_transf_4"/>
    <property type="match status" value="1"/>
</dbReference>
<dbReference type="SUPFAM" id="SSF53756">
    <property type="entry name" value="UDP-Glycosyltransferase/glycogen phosphorylase"/>
    <property type="match status" value="1"/>
</dbReference>
<dbReference type="InterPro" id="IPR001296">
    <property type="entry name" value="Glyco_trans_1"/>
</dbReference>
<proteinExistence type="predicted"/>
<dbReference type="InterPro" id="IPR028098">
    <property type="entry name" value="Glyco_trans_4-like_N"/>
</dbReference>
<dbReference type="GO" id="GO:0016757">
    <property type="term" value="F:glycosyltransferase activity"/>
    <property type="evidence" value="ECO:0007669"/>
    <property type="project" value="InterPro"/>
</dbReference>
<name>A0A2H0V8S0_9BACT</name>
<evidence type="ECO:0008006" key="6">
    <source>
        <dbReference type="Google" id="ProtNLM"/>
    </source>
</evidence>
<feature type="domain" description="Glycosyl transferase family 1" evidence="2">
    <location>
        <begin position="236"/>
        <end position="393"/>
    </location>
</feature>